<dbReference type="CDD" id="cd03789">
    <property type="entry name" value="GT9_LPS_heptosyltransferase"/>
    <property type="match status" value="1"/>
</dbReference>
<dbReference type="EC" id="2.4.99.23" evidence="10"/>
<dbReference type="Proteomes" id="UP000323974">
    <property type="component" value="Chromosome"/>
</dbReference>
<evidence type="ECO:0000256" key="6">
    <source>
        <dbReference type="ARBA" id="ARBA00022679"/>
    </source>
</evidence>
<proteinExistence type="inferred from homology"/>
<keyword evidence="3" id="KW-1003">Cell membrane</keyword>
<dbReference type="NCBIfam" id="TIGR02193">
    <property type="entry name" value="heptsyl_trn_I"/>
    <property type="match status" value="1"/>
</dbReference>
<evidence type="ECO:0000256" key="10">
    <source>
        <dbReference type="ARBA" id="ARBA00044041"/>
    </source>
</evidence>
<evidence type="ECO:0000256" key="13">
    <source>
        <dbReference type="ARBA" id="ARBA00049201"/>
    </source>
</evidence>
<evidence type="ECO:0000256" key="12">
    <source>
        <dbReference type="ARBA" id="ARBA00044330"/>
    </source>
</evidence>
<reference evidence="14 15" key="1">
    <citation type="submission" date="2019-04" db="EMBL/GenBank/DDBJ databases">
        <title>Complete Genome and Methylome Analysis of Haemophilus haemolyticus NEB129.</title>
        <authorList>
            <person name="Fomenkov A."/>
            <person name="Roberts R.J."/>
            <person name="Anton B.P."/>
            <person name="Vincze T."/>
        </authorList>
    </citation>
    <scope>NUCLEOTIDE SEQUENCE [LARGE SCALE GENOMIC DNA]</scope>
    <source>
        <strain evidence="14 15">NEB129</strain>
    </source>
</reference>
<dbReference type="InterPro" id="IPR002201">
    <property type="entry name" value="Glyco_trans_9"/>
</dbReference>
<evidence type="ECO:0000313" key="14">
    <source>
        <dbReference type="EMBL" id="QEN11087.1"/>
    </source>
</evidence>
<dbReference type="PANTHER" id="PTHR30160:SF19">
    <property type="entry name" value="LIPOPOLYSACCHARIDE HEPTOSYLTRANSFERASE 1"/>
    <property type="match status" value="1"/>
</dbReference>
<evidence type="ECO:0000256" key="11">
    <source>
        <dbReference type="ARBA" id="ARBA00044190"/>
    </source>
</evidence>
<organism evidence="14 15">
    <name type="scientific">Haemophilus parahaemolyticus</name>
    <dbReference type="NCBI Taxonomy" id="735"/>
    <lineage>
        <taxon>Bacteria</taxon>
        <taxon>Pseudomonadati</taxon>
        <taxon>Pseudomonadota</taxon>
        <taxon>Gammaproteobacteria</taxon>
        <taxon>Pasteurellales</taxon>
        <taxon>Pasteurellaceae</taxon>
        <taxon>Haemophilus</taxon>
    </lineage>
</organism>
<keyword evidence="5" id="KW-0328">Glycosyltransferase</keyword>
<comment type="catalytic activity">
    <reaction evidence="13">
        <text>an alpha-Kdo-(2-&gt;4)-alpha-Kdo-(2-&gt;6)-lipid A + ADP-L-glycero-beta-D-manno-heptose = an L-alpha-D-Hep-(1-&gt;5)-[alpha-Kdo-(2-&gt;4)]-alpha-Kdo-(2-&gt;6)-lipid A + ADP + H(+)</text>
        <dbReference type="Rhea" id="RHEA:74067"/>
        <dbReference type="ChEBI" id="CHEBI:15378"/>
        <dbReference type="ChEBI" id="CHEBI:61506"/>
        <dbReference type="ChEBI" id="CHEBI:176431"/>
        <dbReference type="ChEBI" id="CHEBI:193068"/>
        <dbReference type="ChEBI" id="CHEBI:456216"/>
        <dbReference type="EC" id="2.4.99.23"/>
    </reaction>
</comment>
<keyword evidence="4" id="KW-0997">Cell inner membrane</keyword>
<dbReference type="EMBL" id="CP038817">
    <property type="protein sequence ID" value="QEN11087.1"/>
    <property type="molecule type" value="Genomic_DNA"/>
</dbReference>
<evidence type="ECO:0000256" key="9">
    <source>
        <dbReference type="ARBA" id="ARBA00043995"/>
    </source>
</evidence>
<evidence type="ECO:0000256" key="3">
    <source>
        <dbReference type="ARBA" id="ARBA00022475"/>
    </source>
</evidence>
<dbReference type="InterPro" id="IPR011908">
    <property type="entry name" value="LipoPS_heptosylTferase-I"/>
</dbReference>
<evidence type="ECO:0000256" key="1">
    <source>
        <dbReference type="ARBA" id="ARBA00004515"/>
    </source>
</evidence>
<dbReference type="GO" id="GO:0005829">
    <property type="term" value="C:cytosol"/>
    <property type="evidence" value="ECO:0007669"/>
    <property type="project" value="TreeGrafter"/>
</dbReference>
<dbReference type="GO" id="GO:0009244">
    <property type="term" value="P:lipopolysaccharide core region biosynthetic process"/>
    <property type="evidence" value="ECO:0007669"/>
    <property type="project" value="InterPro"/>
</dbReference>
<evidence type="ECO:0000256" key="2">
    <source>
        <dbReference type="ARBA" id="ARBA00004713"/>
    </source>
</evidence>
<dbReference type="SUPFAM" id="SSF53756">
    <property type="entry name" value="UDP-Glycosyltransferase/glycogen phosphorylase"/>
    <property type="match status" value="1"/>
</dbReference>
<keyword evidence="6" id="KW-0808">Transferase</keyword>
<dbReference type="Gene3D" id="3.40.50.2000">
    <property type="entry name" value="Glycogen Phosphorylase B"/>
    <property type="match status" value="2"/>
</dbReference>
<dbReference type="GO" id="GO:0008713">
    <property type="term" value="F:ADP-heptose-lipopolysaccharide heptosyltransferase activity"/>
    <property type="evidence" value="ECO:0007669"/>
    <property type="project" value="TreeGrafter"/>
</dbReference>
<dbReference type="GO" id="GO:0005886">
    <property type="term" value="C:plasma membrane"/>
    <property type="evidence" value="ECO:0007669"/>
    <property type="project" value="UniProtKB-SubCell"/>
</dbReference>
<evidence type="ECO:0000256" key="7">
    <source>
        <dbReference type="ARBA" id="ARBA00022985"/>
    </source>
</evidence>
<dbReference type="KEGG" id="hpaa:E5Q53_06440"/>
<protein>
    <recommendedName>
        <fullName evidence="11">Lipopolysaccharide heptosyltransferase 1</fullName>
        <ecNumber evidence="10">2.4.99.23</ecNumber>
    </recommendedName>
    <alternativeName>
        <fullName evidence="12">ADP-heptose:lipopolysaccharide heptosyltransferase I</fullName>
    </alternativeName>
</protein>
<name>A0AAE6MP16_HAEPH</name>
<evidence type="ECO:0000256" key="5">
    <source>
        <dbReference type="ARBA" id="ARBA00022676"/>
    </source>
</evidence>
<dbReference type="PANTHER" id="PTHR30160">
    <property type="entry name" value="TETRAACYLDISACCHARIDE 4'-KINASE-RELATED"/>
    <property type="match status" value="1"/>
</dbReference>
<comment type="subcellular location">
    <subcellularLocation>
        <location evidence="1">Cell inner membrane</location>
        <topology evidence="1">Peripheral membrane protein</topology>
        <orientation evidence="1">Cytoplasmic side</orientation>
    </subcellularLocation>
</comment>
<evidence type="ECO:0000256" key="4">
    <source>
        <dbReference type="ARBA" id="ARBA00022519"/>
    </source>
</evidence>
<evidence type="ECO:0000256" key="8">
    <source>
        <dbReference type="ARBA" id="ARBA00023136"/>
    </source>
</evidence>
<dbReference type="InterPro" id="IPR051199">
    <property type="entry name" value="LPS_LOS_Heptosyltrfase"/>
</dbReference>
<comment type="pathway">
    <text evidence="2">Bacterial outer membrane biogenesis; LPS core biosynthesis.</text>
</comment>
<dbReference type="RefSeq" id="WP_005707407.1">
    <property type="nucleotide sequence ID" value="NZ_CP038817.1"/>
</dbReference>
<dbReference type="AlphaFoldDB" id="A0AAE6MP16"/>
<sequence>MKVLIVKTSSMGDVIHTLPALTDAQKAIPNIQFDWVVEELFAEIPHWHSAVNRVIPVAIRRWRKNLLNRQTWQEWQAYLKVLRTEEYDAVIDAQGLIKSAVLVIKQARGTKYGYDKHSVREGLSSWFYDKTFSIAYQQHAVERIRKLFAEALGYALPQTIGDYGIAPHFVKQPQNPTAYMVAIHATTRVDKHWKEEYWVELIRSVTMQGLQVHLPWRSAEEKARAERLAKISADVVVLPKLMLAELAQEIANAKVVVSVDTGLSHLTAALDKPNVILYGATDPKLIGAYGKNQHYLTGSGMENILPYRVLQVLENEL</sequence>
<dbReference type="NCBIfam" id="NF008204">
    <property type="entry name" value="PRK10964.1"/>
    <property type="match status" value="1"/>
</dbReference>
<accession>A0AAE6MP16</accession>
<evidence type="ECO:0000313" key="15">
    <source>
        <dbReference type="Proteomes" id="UP000323974"/>
    </source>
</evidence>
<dbReference type="Pfam" id="PF01075">
    <property type="entry name" value="Glyco_transf_9"/>
    <property type="match status" value="1"/>
</dbReference>
<comment type="similarity">
    <text evidence="9">Belongs to the glycosyltransferase 9 family.</text>
</comment>
<keyword evidence="8" id="KW-0472">Membrane</keyword>
<dbReference type="GeneID" id="78224741"/>
<gene>
    <name evidence="14" type="primary">rfaC</name>
    <name evidence="14" type="ORF">E5Q53_06440</name>
</gene>
<keyword evidence="7" id="KW-0448">Lipopolysaccharide biosynthesis</keyword>